<evidence type="ECO:0000313" key="2">
    <source>
        <dbReference type="EMBL" id="MBL6445479.1"/>
    </source>
</evidence>
<name>A0A937FTM5_9BACT</name>
<proteinExistence type="predicted"/>
<reference evidence="2" key="1">
    <citation type="submission" date="2021-01" db="EMBL/GenBank/DDBJ databases">
        <title>Fulvivirga kasyanovii gen. nov., sp nov., a novel member of the phylum Bacteroidetes isolated from seawater in a mussel farm.</title>
        <authorList>
            <person name="Zhao L.-H."/>
            <person name="Wang Z.-J."/>
        </authorList>
    </citation>
    <scope>NUCLEOTIDE SEQUENCE</scope>
    <source>
        <strain evidence="2">29W222</strain>
    </source>
</reference>
<dbReference type="InterPro" id="IPR027823">
    <property type="entry name" value="DUF4468"/>
</dbReference>
<gene>
    <name evidence="2" type="ORF">JMN32_04120</name>
</gene>
<dbReference type="Proteomes" id="UP000614216">
    <property type="component" value="Unassembled WGS sequence"/>
</dbReference>
<comment type="caution">
    <text evidence="2">The sequence shown here is derived from an EMBL/GenBank/DDBJ whole genome shotgun (WGS) entry which is preliminary data.</text>
</comment>
<sequence>MLIHILILNILLLPVELLGAPALSESPAFYEKIVACKGHNQTAIYAGIAAYFKDQAALSDKDSATLFISHDKLRIYSQILGNLKKPVGEVTFDVRVDVKDEKFRLTIHDPWFTPLERDRYSKLVMSDDKAEQVEEENFKHRMSLFKKIEKQLQAYIDGAGQSIRERVINDELNITNW</sequence>
<dbReference type="Pfam" id="PF14730">
    <property type="entry name" value="DUF4468"/>
    <property type="match status" value="1"/>
</dbReference>
<dbReference type="AlphaFoldDB" id="A0A937FTM5"/>
<organism evidence="2 3">
    <name type="scientific">Fulvivirga marina</name>
    <dbReference type="NCBI Taxonomy" id="2494733"/>
    <lineage>
        <taxon>Bacteria</taxon>
        <taxon>Pseudomonadati</taxon>
        <taxon>Bacteroidota</taxon>
        <taxon>Cytophagia</taxon>
        <taxon>Cytophagales</taxon>
        <taxon>Fulvivirgaceae</taxon>
        <taxon>Fulvivirga</taxon>
    </lineage>
</organism>
<dbReference type="RefSeq" id="WP_202855021.1">
    <property type="nucleotide sequence ID" value="NZ_JAEUGD010000014.1"/>
</dbReference>
<dbReference type="EMBL" id="JAEUGD010000014">
    <property type="protein sequence ID" value="MBL6445479.1"/>
    <property type="molecule type" value="Genomic_DNA"/>
</dbReference>
<accession>A0A937FTM5</accession>
<feature type="domain" description="DUF4468" evidence="1">
    <location>
        <begin position="30"/>
        <end position="109"/>
    </location>
</feature>
<evidence type="ECO:0000313" key="3">
    <source>
        <dbReference type="Proteomes" id="UP000614216"/>
    </source>
</evidence>
<keyword evidence="3" id="KW-1185">Reference proteome</keyword>
<evidence type="ECO:0000259" key="1">
    <source>
        <dbReference type="Pfam" id="PF14730"/>
    </source>
</evidence>
<protein>
    <submittedName>
        <fullName evidence="2">DUF4468 domain-containing protein</fullName>
    </submittedName>
</protein>